<evidence type="ECO:0008006" key="4">
    <source>
        <dbReference type="Google" id="ProtNLM"/>
    </source>
</evidence>
<feature type="transmembrane region" description="Helical" evidence="1">
    <location>
        <begin position="180"/>
        <end position="199"/>
    </location>
</feature>
<keyword evidence="1" id="KW-0472">Membrane</keyword>
<evidence type="ECO:0000313" key="2">
    <source>
        <dbReference type="EMBL" id="GAA4108548.1"/>
    </source>
</evidence>
<keyword evidence="1" id="KW-1133">Transmembrane helix</keyword>
<proteinExistence type="predicted"/>
<keyword evidence="3" id="KW-1185">Reference proteome</keyword>
<feature type="transmembrane region" description="Helical" evidence="1">
    <location>
        <begin position="211"/>
        <end position="228"/>
    </location>
</feature>
<feature type="transmembrane region" description="Helical" evidence="1">
    <location>
        <begin position="149"/>
        <end position="168"/>
    </location>
</feature>
<name>A0ABP7X9V5_9FLAO</name>
<feature type="transmembrane region" description="Helical" evidence="1">
    <location>
        <begin position="29"/>
        <end position="48"/>
    </location>
</feature>
<evidence type="ECO:0000313" key="3">
    <source>
        <dbReference type="Proteomes" id="UP001500459"/>
    </source>
</evidence>
<evidence type="ECO:0000256" key="1">
    <source>
        <dbReference type="SAM" id="Phobius"/>
    </source>
</evidence>
<reference evidence="3" key="1">
    <citation type="journal article" date="2019" name="Int. J. Syst. Evol. Microbiol.">
        <title>The Global Catalogue of Microorganisms (GCM) 10K type strain sequencing project: providing services to taxonomists for standard genome sequencing and annotation.</title>
        <authorList>
            <consortium name="The Broad Institute Genomics Platform"/>
            <consortium name="The Broad Institute Genome Sequencing Center for Infectious Disease"/>
            <person name="Wu L."/>
            <person name="Ma J."/>
        </authorList>
    </citation>
    <scope>NUCLEOTIDE SEQUENCE [LARGE SCALE GENOMIC DNA]</scope>
    <source>
        <strain evidence="3">JCM 17106</strain>
    </source>
</reference>
<dbReference type="EMBL" id="BAABCW010000001">
    <property type="protein sequence ID" value="GAA4108548.1"/>
    <property type="molecule type" value="Genomic_DNA"/>
</dbReference>
<protein>
    <recommendedName>
        <fullName evidence="4">DUF3667 domain-containing protein</fullName>
    </recommendedName>
</protein>
<sequence length="265" mass="31412">MASLLFKPGKISREYIDGKRVKYTNPFRFYLSISIIFFIIFYSTHLIISENERNEPILYNSFENQDTVINYTEKQLDTMSVFGSISKRIKMYSDHYVKTETTSPDIALDSLKHKKNNYTRYLYKRAIKLTDLKDKDGSDQLLKFIFNKLPLSIFFFLPIFALTIWILYVRRPFNYMDHLIFIFHTQTLFFILFGIATIISRLFDAKIFNKIAFILFLIYLFLAMKRFYQQSVGKTIVKFLLVNILFSILAAIGIVLMFSISIFLY</sequence>
<comment type="caution">
    <text evidence="2">The sequence shown here is derived from an EMBL/GenBank/DDBJ whole genome shotgun (WGS) entry which is preliminary data.</text>
</comment>
<dbReference type="InterPro" id="IPR022134">
    <property type="entry name" value="DUF3667"/>
</dbReference>
<dbReference type="Pfam" id="PF12412">
    <property type="entry name" value="DUF3667"/>
    <property type="match status" value="1"/>
</dbReference>
<keyword evidence="1" id="KW-0812">Transmembrane</keyword>
<organism evidence="2 3">
    <name type="scientific">Aquimarina addita</name>
    <dbReference type="NCBI Taxonomy" id="870485"/>
    <lineage>
        <taxon>Bacteria</taxon>
        <taxon>Pseudomonadati</taxon>
        <taxon>Bacteroidota</taxon>
        <taxon>Flavobacteriia</taxon>
        <taxon>Flavobacteriales</taxon>
        <taxon>Flavobacteriaceae</taxon>
        <taxon>Aquimarina</taxon>
    </lineage>
</organism>
<accession>A0ABP7X9V5</accession>
<gene>
    <name evidence="2" type="ORF">GCM10022393_04760</name>
</gene>
<dbReference type="Proteomes" id="UP001500459">
    <property type="component" value="Unassembled WGS sequence"/>
</dbReference>
<feature type="transmembrane region" description="Helical" evidence="1">
    <location>
        <begin position="240"/>
        <end position="264"/>
    </location>
</feature>